<accession>A0ABU6VHF6</accession>
<keyword evidence="4 6" id="KW-0472">Membrane</keyword>
<protein>
    <recommendedName>
        <fullName evidence="7">Nodulin-like domain-containing protein</fullName>
    </recommendedName>
</protein>
<comment type="subcellular location">
    <subcellularLocation>
        <location evidence="1">Membrane</location>
        <topology evidence="1">Multi-pass membrane protein</topology>
    </subcellularLocation>
</comment>
<feature type="transmembrane region" description="Helical" evidence="6">
    <location>
        <begin position="79"/>
        <end position="100"/>
    </location>
</feature>
<dbReference type="Pfam" id="PF06813">
    <property type="entry name" value="Nodulin-like"/>
    <property type="match status" value="2"/>
</dbReference>
<evidence type="ECO:0000256" key="2">
    <source>
        <dbReference type="ARBA" id="ARBA00022692"/>
    </source>
</evidence>
<evidence type="ECO:0000313" key="8">
    <source>
        <dbReference type="EMBL" id="MED6172686.1"/>
    </source>
</evidence>
<evidence type="ECO:0000256" key="6">
    <source>
        <dbReference type="SAM" id="Phobius"/>
    </source>
</evidence>
<sequence length="287" mass="32161">MVSSSIREKLKGFVRHKWFVLVCSMRDLSFAGTAYMFGSIFKTNMGYNQHQVALLSVAKDLGDTVGLIAGKISESSPTWLVILLGVFQNVVGYGLVWLVVTHRLPSVPLWMRTRHRDLEGLHRPKRRHMDSNCRRHQLPDPSSLLFVVVVGPAAVSLLTMFTIKPLKDSFKQSTPSDDNSGFNFIYGVSVLLAAYLLSILLLQNMLDLDHETVTLLAIVLIILLSLPILVPIVMVFFLEAKISVDDDQESEALFLADEQSMDVDDDETRATDNATHVDEDDDDHHKP</sequence>
<keyword evidence="9" id="KW-1185">Reference proteome</keyword>
<feature type="transmembrane region" description="Helical" evidence="6">
    <location>
        <begin position="184"/>
        <end position="203"/>
    </location>
</feature>
<organism evidence="8 9">
    <name type="scientific">Stylosanthes scabra</name>
    <dbReference type="NCBI Taxonomy" id="79078"/>
    <lineage>
        <taxon>Eukaryota</taxon>
        <taxon>Viridiplantae</taxon>
        <taxon>Streptophyta</taxon>
        <taxon>Embryophyta</taxon>
        <taxon>Tracheophyta</taxon>
        <taxon>Spermatophyta</taxon>
        <taxon>Magnoliopsida</taxon>
        <taxon>eudicotyledons</taxon>
        <taxon>Gunneridae</taxon>
        <taxon>Pentapetalae</taxon>
        <taxon>rosids</taxon>
        <taxon>fabids</taxon>
        <taxon>Fabales</taxon>
        <taxon>Fabaceae</taxon>
        <taxon>Papilionoideae</taxon>
        <taxon>50 kb inversion clade</taxon>
        <taxon>dalbergioids sensu lato</taxon>
        <taxon>Dalbergieae</taxon>
        <taxon>Pterocarpus clade</taxon>
        <taxon>Stylosanthes</taxon>
    </lineage>
</organism>
<dbReference type="PANTHER" id="PTHR21576:SF44">
    <property type="entry name" value="MAJOR FACILITATOR SUPERFAMILY PROTEIN"/>
    <property type="match status" value="1"/>
</dbReference>
<evidence type="ECO:0000313" key="9">
    <source>
        <dbReference type="Proteomes" id="UP001341840"/>
    </source>
</evidence>
<feature type="domain" description="Nodulin-like" evidence="7">
    <location>
        <begin position="17"/>
        <end position="111"/>
    </location>
</feature>
<reference evidence="8 9" key="1">
    <citation type="journal article" date="2023" name="Plants (Basel)">
        <title>Bridging the Gap: Combining Genomics and Transcriptomics Approaches to Understand Stylosanthes scabra, an Orphan Legume from the Brazilian Caatinga.</title>
        <authorList>
            <person name="Ferreira-Neto J.R.C."/>
            <person name="da Silva M.D."/>
            <person name="Binneck E."/>
            <person name="de Melo N.F."/>
            <person name="da Silva R.H."/>
            <person name="de Melo A.L.T.M."/>
            <person name="Pandolfi V."/>
            <person name="Bustamante F.O."/>
            <person name="Brasileiro-Vidal A.C."/>
            <person name="Benko-Iseppon A.M."/>
        </authorList>
    </citation>
    <scope>NUCLEOTIDE SEQUENCE [LARGE SCALE GENOMIC DNA]</scope>
    <source>
        <tissue evidence="8">Leaves</tissue>
    </source>
</reference>
<dbReference type="EMBL" id="JASCZI010151413">
    <property type="protein sequence ID" value="MED6172686.1"/>
    <property type="molecule type" value="Genomic_DNA"/>
</dbReference>
<dbReference type="PANTHER" id="PTHR21576">
    <property type="entry name" value="UNCHARACTERIZED NODULIN-LIKE PROTEIN"/>
    <property type="match status" value="1"/>
</dbReference>
<comment type="caution">
    <text evidence="8">The sequence shown here is derived from an EMBL/GenBank/DDBJ whole genome shotgun (WGS) entry which is preliminary data.</text>
</comment>
<feature type="domain" description="Nodulin-like" evidence="7">
    <location>
        <begin position="140"/>
        <end position="232"/>
    </location>
</feature>
<gene>
    <name evidence="8" type="ORF">PIB30_052316</name>
</gene>
<dbReference type="Proteomes" id="UP001341840">
    <property type="component" value="Unassembled WGS sequence"/>
</dbReference>
<evidence type="ECO:0000256" key="5">
    <source>
        <dbReference type="SAM" id="MobiDB-lite"/>
    </source>
</evidence>
<evidence type="ECO:0000256" key="4">
    <source>
        <dbReference type="ARBA" id="ARBA00023136"/>
    </source>
</evidence>
<feature type="region of interest" description="Disordered" evidence="5">
    <location>
        <begin position="255"/>
        <end position="287"/>
    </location>
</feature>
<feature type="transmembrane region" description="Helical" evidence="6">
    <location>
        <begin position="215"/>
        <end position="238"/>
    </location>
</feature>
<keyword evidence="3 6" id="KW-1133">Transmembrane helix</keyword>
<proteinExistence type="predicted"/>
<dbReference type="InterPro" id="IPR010658">
    <property type="entry name" value="Nodulin-like"/>
</dbReference>
<keyword evidence="2 6" id="KW-0812">Transmembrane</keyword>
<feature type="transmembrane region" description="Helical" evidence="6">
    <location>
        <begin position="144"/>
        <end position="163"/>
    </location>
</feature>
<evidence type="ECO:0000259" key="7">
    <source>
        <dbReference type="Pfam" id="PF06813"/>
    </source>
</evidence>
<name>A0ABU6VHF6_9FABA</name>
<evidence type="ECO:0000256" key="1">
    <source>
        <dbReference type="ARBA" id="ARBA00004141"/>
    </source>
</evidence>
<feature type="compositionally biased region" description="Acidic residues" evidence="5">
    <location>
        <begin position="278"/>
        <end position="287"/>
    </location>
</feature>
<evidence type="ECO:0000256" key="3">
    <source>
        <dbReference type="ARBA" id="ARBA00022989"/>
    </source>
</evidence>